<feature type="region of interest" description="Disordered" evidence="3">
    <location>
        <begin position="142"/>
        <end position="161"/>
    </location>
</feature>
<gene>
    <name evidence="5" type="ORF">BAA01_00915</name>
</gene>
<organism evidence="5 6">
    <name type="scientific">Bacillus thermozeamaize</name>
    <dbReference type="NCBI Taxonomy" id="230954"/>
    <lineage>
        <taxon>Bacteria</taxon>
        <taxon>Bacillati</taxon>
        <taxon>Bacillota</taxon>
        <taxon>Bacilli</taxon>
        <taxon>Bacillales</taxon>
        <taxon>Bacillaceae</taxon>
        <taxon>Bacillus</taxon>
    </lineage>
</organism>
<keyword evidence="2" id="KW-0677">Repeat</keyword>
<evidence type="ECO:0000313" key="6">
    <source>
        <dbReference type="Proteomes" id="UP000196475"/>
    </source>
</evidence>
<dbReference type="PANTHER" id="PTHR11364">
    <property type="entry name" value="THIOSULFATE SULFERTANSFERASE"/>
    <property type="match status" value="1"/>
</dbReference>
<evidence type="ECO:0000256" key="1">
    <source>
        <dbReference type="ARBA" id="ARBA00022679"/>
    </source>
</evidence>
<dbReference type="CDD" id="cd01448">
    <property type="entry name" value="TST_Repeat_1"/>
    <property type="match status" value="1"/>
</dbReference>
<name>A0A1Y3PB31_9BACI</name>
<dbReference type="EMBL" id="LZRT01000130">
    <property type="protein sequence ID" value="OUM84414.1"/>
    <property type="molecule type" value="Genomic_DNA"/>
</dbReference>
<dbReference type="SMART" id="SM00450">
    <property type="entry name" value="RHOD"/>
    <property type="match status" value="2"/>
</dbReference>
<keyword evidence="1 5" id="KW-0808">Transferase</keyword>
<dbReference type="InterPro" id="IPR045078">
    <property type="entry name" value="TST/MPST-like"/>
</dbReference>
<dbReference type="CDD" id="cd01449">
    <property type="entry name" value="TST_Repeat_2"/>
    <property type="match status" value="1"/>
</dbReference>
<dbReference type="Pfam" id="PF00581">
    <property type="entry name" value="Rhodanese"/>
    <property type="match status" value="2"/>
</dbReference>
<sequence length="294" mass="31861">MASIPHVVDTEWLAQRLDDPRLRLLDATTFLKIREGGAELVSGRSVYEKEHIPGAVFADLITELSDPDSPFHCTVPSHERFAEAMGALGVGDGTYVVVYDQGAPSGSPEASSMWASRLWWQLRLEGFDDVAVLAGGLSKWKEEGRPVTSEPSSYPSARFTGKRRPGLLATKEEVKEALGDPSVVLIDSLSPEDHLGKRHVYPRNGHIPGSVNVFFGNLTDPRTQHFLAPEMLKEIFGPTGALDPSRKVITYCGGGIAATWVALALAQLGRDDVAVYDGSRIEWASDPSLPLVSG</sequence>
<reference evidence="6" key="1">
    <citation type="submission" date="2016-06" db="EMBL/GenBank/DDBJ databases">
        <authorList>
            <person name="Nascimento L."/>
            <person name="Pereira R.V."/>
            <person name="Martins L.F."/>
            <person name="Quaggio R.B."/>
            <person name="Silva A.M."/>
            <person name="Setubal J.C."/>
        </authorList>
    </citation>
    <scope>NUCLEOTIDE SEQUENCE [LARGE SCALE GENOMIC DNA]</scope>
</reference>
<comment type="caution">
    <text evidence="5">The sequence shown here is derived from an EMBL/GenBank/DDBJ whole genome shotgun (WGS) entry which is preliminary data.</text>
</comment>
<dbReference type="PROSITE" id="PS50206">
    <property type="entry name" value="RHODANESE_3"/>
    <property type="match status" value="2"/>
</dbReference>
<dbReference type="Gene3D" id="3.40.250.10">
    <property type="entry name" value="Rhodanese-like domain"/>
    <property type="match status" value="2"/>
</dbReference>
<proteinExistence type="predicted"/>
<dbReference type="Proteomes" id="UP000196475">
    <property type="component" value="Unassembled WGS sequence"/>
</dbReference>
<feature type="domain" description="Rhodanese" evidence="4">
    <location>
        <begin position="179"/>
        <end position="292"/>
    </location>
</feature>
<dbReference type="SUPFAM" id="SSF52821">
    <property type="entry name" value="Rhodanese/Cell cycle control phosphatase"/>
    <property type="match status" value="2"/>
</dbReference>
<evidence type="ECO:0000313" key="5">
    <source>
        <dbReference type="EMBL" id="OUM84414.1"/>
    </source>
</evidence>
<dbReference type="InterPro" id="IPR036873">
    <property type="entry name" value="Rhodanese-like_dom_sf"/>
</dbReference>
<evidence type="ECO:0000256" key="3">
    <source>
        <dbReference type="SAM" id="MobiDB-lite"/>
    </source>
</evidence>
<dbReference type="AlphaFoldDB" id="A0A1Y3PB31"/>
<dbReference type="GO" id="GO:0004792">
    <property type="term" value="F:thiosulfate-cyanide sulfurtransferase activity"/>
    <property type="evidence" value="ECO:0007669"/>
    <property type="project" value="TreeGrafter"/>
</dbReference>
<protein>
    <submittedName>
        <fullName evidence="5">Thiosulfate sulfurtransferase</fullName>
    </submittedName>
</protein>
<accession>A0A1Y3PB31</accession>
<dbReference type="InterPro" id="IPR001763">
    <property type="entry name" value="Rhodanese-like_dom"/>
</dbReference>
<evidence type="ECO:0000256" key="2">
    <source>
        <dbReference type="ARBA" id="ARBA00022737"/>
    </source>
</evidence>
<feature type="domain" description="Rhodanese" evidence="4">
    <location>
        <begin position="18"/>
        <end position="149"/>
    </location>
</feature>
<evidence type="ECO:0000259" key="4">
    <source>
        <dbReference type="PROSITE" id="PS50206"/>
    </source>
</evidence>
<dbReference type="PANTHER" id="PTHR11364:SF27">
    <property type="entry name" value="SULFURTRANSFERASE"/>
    <property type="match status" value="1"/>
</dbReference>